<dbReference type="RefSeq" id="WP_003338441.1">
    <property type="nucleotide sequence ID" value="NZ_CP007806.1"/>
</dbReference>
<protein>
    <submittedName>
        <fullName evidence="2">Uncharacterized protein</fullName>
    </submittedName>
</protein>
<dbReference type="EMBL" id="CP007806">
    <property type="protein sequence ID" value="AIG26139.1"/>
    <property type="molecule type" value="Genomic_DNA"/>
</dbReference>
<organism evidence="2 3">
    <name type="scientific">Brevibacillus laterosporus LMG 15441</name>
    <dbReference type="NCBI Taxonomy" id="1042163"/>
    <lineage>
        <taxon>Bacteria</taxon>
        <taxon>Bacillati</taxon>
        <taxon>Bacillota</taxon>
        <taxon>Bacilli</taxon>
        <taxon>Bacillales</taxon>
        <taxon>Paenibacillaceae</taxon>
        <taxon>Brevibacillus</taxon>
    </lineage>
</organism>
<dbReference type="AlphaFoldDB" id="A0A075R2N6"/>
<proteinExistence type="predicted"/>
<dbReference type="Proteomes" id="UP000005850">
    <property type="component" value="Chromosome"/>
</dbReference>
<feature type="chain" id="PRO_5001709111" evidence="1">
    <location>
        <begin position="25"/>
        <end position="95"/>
    </location>
</feature>
<dbReference type="KEGG" id="blr:BRLA_c018170"/>
<keyword evidence="1" id="KW-0732">Signal</keyword>
<accession>A0A075R2N6</accession>
<evidence type="ECO:0000313" key="3">
    <source>
        <dbReference type="Proteomes" id="UP000005850"/>
    </source>
</evidence>
<dbReference type="HOGENOM" id="CLU_2367339_0_0_9"/>
<gene>
    <name evidence="2" type="ORF">BRLA_c018170</name>
</gene>
<name>A0A075R2N6_BRELA</name>
<feature type="signal peptide" evidence="1">
    <location>
        <begin position="1"/>
        <end position="24"/>
    </location>
</feature>
<keyword evidence="3" id="KW-1185">Reference proteome</keyword>
<evidence type="ECO:0000256" key="1">
    <source>
        <dbReference type="SAM" id="SignalP"/>
    </source>
</evidence>
<sequence>MREKFLLSMASALSILAISSAVSASEVERSNTKESVVVKSCRTVIYNEKYGLNEDVKIYITRTIEGQEVKFKLKEFGTRKGENFQWAKYEGTLCN</sequence>
<evidence type="ECO:0000313" key="2">
    <source>
        <dbReference type="EMBL" id="AIG26139.1"/>
    </source>
</evidence>
<reference evidence="2 3" key="1">
    <citation type="journal article" date="2011" name="J. Bacteriol.">
        <title>Genome sequence of Brevibacillus laterosporus LMG 15441, a pathogen of invertebrates.</title>
        <authorList>
            <person name="Djukic M."/>
            <person name="Poehlein A."/>
            <person name="Thurmer A."/>
            <person name="Daniel R."/>
        </authorList>
    </citation>
    <scope>NUCLEOTIDE SEQUENCE [LARGE SCALE GENOMIC DNA]</scope>
    <source>
        <strain evidence="2 3">LMG 15441</strain>
    </source>
</reference>